<dbReference type="OrthoDB" id="376826at2759"/>
<name>A0A1E3QDH8_LIPST</name>
<dbReference type="Pfam" id="PF17316">
    <property type="entry name" value="Perilipin_2"/>
    <property type="match status" value="1"/>
</dbReference>
<sequence length="337" mass="35895">MVDSTAPEISASVETAVPVVANGGAKSSAFVAHLRSYPIVDATVSYTTSLPLVKKASATAKPYVDKYVHPAVEKAAPVLSRVDKLGDTTLSKVDKYVPALRTTAAPDIPGTVSKSVESVKSTTHLYTEAARTKVNDTVVEPTKQAVDKAKQRTAALYDAKGRPFVRAKLDPVLAPLNSRLIALLDAYLPPAKSYADGTAAEGIAATTELGRLYLIGTDAVYRVKPVIEDRVAATRAHGKETVDYFLSVPSAARSHVISVWEDKKSKTDIKSKPITGPLYVSLSTGKHLVFEVVSFAEAYAHEKVGKVKSMTKSITNGHLKKADAPAPAESTPEVVQE</sequence>
<evidence type="ECO:0000313" key="3">
    <source>
        <dbReference type="Proteomes" id="UP000094385"/>
    </source>
</evidence>
<dbReference type="Proteomes" id="UP000094385">
    <property type="component" value="Unassembled WGS sequence"/>
</dbReference>
<feature type="region of interest" description="Disordered" evidence="1">
    <location>
        <begin position="316"/>
        <end position="337"/>
    </location>
</feature>
<dbReference type="AlphaFoldDB" id="A0A1E3QDH8"/>
<protein>
    <submittedName>
        <fullName evidence="2">Uncharacterized protein</fullName>
    </submittedName>
</protein>
<accession>A0A1E3QDH8</accession>
<proteinExistence type="predicted"/>
<reference evidence="2 3" key="1">
    <citation type="journal article" date="2016" name="Proc. Natl. Acad. Sci. U.S.A.">
        <title>Comparative genomics of biotechnologically important yeasts.</title>
        <authorList>
            <person name="Riley R."/>
            <person name="Haridas S."/>
            <person name="Wolfe K.H."/>
            <person name="Lopes M.R."/>
            <person name="Hittinger C.T."/>
            <person name="Goeker M."/>
            <person name="Salamov A.A."/>
            <person name="Wisecaver J.H."/>
            <person name="Long T.M."/>
            <person name="Calvey C.H."/>
            <person name="Aerts A.L."/>
            <person name="Barry K.W."/>
            <person name="Choi C."/>
            <person name="Clum A."/>
            <person name="Coughlan A.Y."/>
            <person name="Deshpande S."/>
            <person name="Douglass A.P."/>
            <person name="Hanson S.J."/>
            <person name="Klenk H.-P."/>
            <person name="LaButti K.M."/>
            <person name="Lapidus A."/>
            <person name="Lindquist E.A."/>
            <person name="Lipzen A.M."/>
            <person name="Meier-Kolthoff J.P."/>
            <person name="Ohm R.A."/>
            <person name="Otillar R.P."/>
            <person name="Pangilinan J.L."/>
            <person name="Peng Y."/>
            <person name="Rokas A."/>
            <person name="Rosa C.A."/>
            <person name="Scheuner C."/>
            <person name="Sibirny A.A."/>
            <person name="Slot J.C."/>
            <person name="Stielow J.B."/>
            <person name="Sun H."/>
            <person name="Kurtzman C.P."/>
            <person name="Blackwell M."/>
            <person name="Grigoriev I.V."/>
            <person name="Jeffries T.W."/>
        </authorList>
    </citation>
    <scope>NUCLEOTIDE SEQUENCE [LARGE SCALE GENOMIC DNA]</scope>
    <source>
        <strain evidence="2 3">NRRL Y-11557</strain>
    </source>
</reference>
<evidence type="ECO:0000313" key="2">
    <source>
        <dbReference type="EMBL" id="ODQ75648.1"/>
    </source>
</evidence>
<dbReference type="EMBL" id="KV454290">
    <property type="protein sequence ID" value="ODQ75648.1"/>
    <property type="molecule type" value="Genomic_DNA"/>
</dbReference>
<organism evidence="2 3">
    <name type="scientific">Lipomyces starkeyi NRRL Y-11557</name>
    <dbReference type="NCBI Taxonomy" id="675824"/>
    <lineage>
        <taxon>Eukaryota</taxon>
        <taxon>Fungi</taxon>
        <taxon>Dikarya</taxon>
        <taxon>Ascomycota</taxon>
        <taxon>Saccharomycotina</taxon>
        <taxon>Lipomycetes</taxon>
        <taxon>Lipomycetales</taxon>
        <taxon>Lipomycetaceae</taxon>
        <taxon>Lipomyces</taxon>
    </lineage>
</organism>
<evidence type="ECO:0000256" key="1">
    <source>
        <dbReference type="SAM" id="MobiDB-lite"/>
    </source>
</evidence>
<keyword evidence="3" id="KW-1185">Reference proteome</keyword>
<gene>
    <name evidence="2" type="ORF">LIPSTDRAFT_212544</name>
</gene>